<comment type="similarity">
    <text evidence="1">Belongs to the metallo-dependent hydrolases superfamily. NagA family.</text>
</comment>
<reference evidence="4 5" key="1">
    <citation type="submission" date="2019-03" db="EMBL/GenBank/DDBJ databases">
        <title>Draft genome sequences of novel Actinobacteria.</title>
        <authorList>
            <person name="Sahin N."/>
            <person name="Ay H."/>
            <person name="Saygin H."/>
        </authorList>
    </citation>
    <scope>NUCLEOTIDE SEQUENCE [LARGE SCALE GENOMIC DNA]</scope>
    <source>
        <strain evidence="4 5">DSM 45941</strain>
    </source>
</reference>
<dbReference type="InterPro" id="IPR011059">
    <property type="entry name" value="Metal-dep_hydrolase_composite"/>
</dbReference>
<name>A0A4R5BP18_9ACTN</name>
<evidence type="ECO:0000256" key="2">
    <source>
        <dbReference type="ARBA" id="ARBA00022801"/>
    </source>
</evidence>
<dbReference type="Gene3D" id="3.20.20.140">
    <property type="entry name" value="Metal-dependent hydrolases"/>
    <property type="match status" value="2"/>
</dbReference>
<sequence>MDIVMTGGWVVDGTGAPAYRADLAVRDGAVAAVGRLDHVEAARRIDCTGRYLMPGFVDTHVHGDAAVFDPDVQLAALSQGVTTFVAGQDGLSFAPSGPATMDYVRRYFGAINGDLPGGAAEGRGVGELLRGYDGTTPLNVGYLVPRGNLRLEAMGLDERAPSDGELNHMRRLLAQGMEEGALGLSTGLDYVPDRYGDTAELAALAAEAGRYGGLYVSHMRGYEAEAHVGVAEVNAIARDADVPAHISHYHGPAHMLVKLIDDSRAEGVDLTFDSYPYDRGASIVAMVGLPVWVQGGGTDATVARLRDAGVRARLHETWFPERPELYDRIAFAWVDHPDLAWCEGRTLTEAAETAGADPAEFLCDLLAATGLRASCVFRQPPTNTVRDIRALLRHPAHMAGSDGVFVGGAPHPRGWGAFARLLGVHTRELGDYTWGEAALHLAGHPARRFGLQGRGSLRPGMAADVVVLDPSTVADVATYADPRRPARGVDHVVVNGVEVLDKGRLTGAAPGQALRRTTGGLP</sequence>
<dbReference type="EMBL" id="SMKY01000022">
    <property type="protein sequence ID" value="TDD87639.1"/>
    <property type="molecule type" value="Genomic_DNA"/>
</dbReference>
<dbReference type="Pfam" id="PF07969">
    <property type="entry name" value="Amidohydro_3"/>
    <property type="match status" value="1"/>
</dbReference>
<protein>
    <submittedName>
        <fullName evidence="4">D-aminoacylase</fullName>
    </submittedName>
</protein>
<dbReference type="Gene3D" id="2.30.40.10">
    <property type="entry name" value="Urease, subunit C, domain 1"/>
    <property type="match status" value="1"/>
</dbReference>
<keyword evidence="2" id="KW-0378">Hydrolase</keyword>
<dbReference type="PANTHER" id="PTHR11113">
    <property type="entry name" value="N-ACETYLGLUCOSAMINE-6-PHOSPHATE DEACETYLASE"/>
    <property type="match status" value="1"/>
</dbReference>
<keyword evidence="5" id="KW-1185">Reference proteome</keyword>
<dbReference type="RefSeq" id="WP_132195218.1">
    <property type="nucleotide sequence ID" value="NZ_SMKY01000022.1"/>
</dbReference>
<gene>
    <name evidence="4" type="ORF">E1293_07430</name>
</gene>
<evidence type="ECO:0000313" key="4">
    <source>
        <dbReference type="EMBL" id="TDD87639.1"/>
    </source>
</evidence>
<dbReference type="OrthoDB" id="9766983at2"/>
<feature type="domain" description="Amidohydrolase 3" evidence="3">
    <location>
        <begin position="45"/>
        <end position="499"/>
    </location>
</feature>
<dbReference type="PANTHER" id="PTHR11113:SF14">
    <property type="entry name" value="N-ACETYLGLUCOSAMINE-6-PHOSPHATE DEACETYLASE"/>
    <property type="match status" value="1"/>
</dbReference>
<organism evidence="4 5">
    <name type="scientific">Actinomadura darangshiensis</name>
    <dbReference type="NCBI Taxonomy" id="705336"/>
    <lineage>
        <taxon>Bacteria</taxon>
        <taxon>Bacillati</taxon>
        <taxon>Actinomycetota</taxon>
        <taxon>Actinomycetes</taxon>
        <taxon>Streptosporangiales</taxon>
        <taxon>Thermomonosporaceae</taxon>
        <taxon>Actinomadura</taxon>
    </lineage>
</organism>
<comment type="caution">
    <text evidence="4">The sequence shown here is derived from an EMBL/GenBank/DDBJ whole genome shotgun (WGS) entry which is preliminary data.</text>
</comment>
<evidence type="ECO:0000256" key="1">
    <source>
        <dbReference type="ARBA" id="ARBA00010716"/>
    </source>
</evidence>
<accession>A0A4R5BP18</accession>
<dbReference type="GO" id="GO:0006046">
    <property type="term" value="P:N-acetylglucosamine catabolic process"/>
    <property type="evidence" value="ECO:0007669"/>
    <property type="project" value="TreeGrafter"/>
</dbReference>
<evidence type="ECO:0000259" key="3">
    <source>
        <dbReference type="Pfam" id="PF07969"/>
    </source>
</evidence>
<evidence type="ECO:0000313" key="5">
    <source>
        <dbReference type="Proteomes" id="UP000295578"/>
    </source>
</evidence>
<dbReference type="GO" id="GO:0008448">
    <property type="term" value="F:N-acetylglucosamine-6-phosphate deacetylase activity"/>
    <property type="evidence" value="ECO:0007669"/>
    <property type="project" value="TreeGrafter"/>
</dbReference>
<dbReference type="AlphaFoldDB" id="A0A4R5BP18"/>
<proteinExistence type="inferred from homology"/>
<dbReference type="SUPFAM" id="SSF51556">
    <property type="entry name" value="Metallo-dependent hydrolases"/>
    <property type="match status" value="1"/>
</dbReference>
<dbReference type="Proteomes" id="UP000295578">
    <property type="component" value="Unassembled WGS sequence"/>
</dbReference>
<dbReference type="SUPFAM" id="SSF51338">
    <property type="entry name" value="Composite domain of metallo-dependent hydrolases"/>
    <property type="match status" value="1"/>
</dbReference>
<dbReference type="InterPro" id="IPR013108">
    <property type="entry name" value="Amidohydro_3"/>
</dbReference>
<dbReference type="InterPro" id="IPR032466">
    <property type="entry name" value="Metal_Hydrolase"/>
</dbReference>